<sequence>MYINETVWNNTVDLNCDDSSSYRNPYNNFTCVEHKKCKNWIHILRSDLFNELLEECQVTCNTCLNSTTSTASSFAKTSGNSVSSLQSNSLTTVAVLGTFGFVAISAMLIGLFVIHKRSGGPIPLTRNQDRVHFKEFHSEDALDSEMSVCASSDVASSKMSSLPSSVFDIESSTTSSTTSRIDHKNEAPKRSSLKRGSTGDVISPINGFVPPESPAPRYFDDKCFTYTKGSSAVTISPTESGKGDTNSGAVDVGKSLPKSSSVDSGDGEAPKVVHLLGYCLSISSSSSEAV</sequence>
<keyword evidence="4" id="KW-1185">Reference proteome</keyword>
<accession>A0ABD3MZI9</accession>
<reference evidence="3 4" key="1">
    <citation type="submission" date="2024-10" db="EMBL/GenBank/DDBJ databases">
        <title>Updated reference genomes for cyclostephanoid diatoms.</title>
        <authorList>
            <person name="Roberts W.R."/>
            <person name="Alverson A.J."/>
        </authorList>
    </citation>
    <scope>NUCLEOTIDE SEQUENCE [LARGE SCALE GENOMIC DNA]</scope>
    <source>
        <strain evidence="3 4">AJA010-31</strain>
    </source>
</reference>
<gene>
    <name evidence="3" type="ORF">ACHAWO_007878</name>
</gene>
<keyword evidence="2" id="KW-0472">Membrane</keyword>
<keyword evidence="2" id="KW-0812">Transmembrane</keyword>
<feature type="compositionally biased region" description="Basic and acidic residues" evidence="1">
    <location>
        <begin position="180"/>
        <end position="189"/>
    </location>
</feature>
<dbReference type="AlphaFoldDB" id="A0ABD3MZI9"/>
<comment type="caution">
    <text evidence="3">The sequence shown here is derived from an EMBL/GenBank/DDBJ whole genome shotgun (WGS) entry which is preliminary data.</text>
</comment>
<proteinExistence type="predicted"/>
<evidence type="ECO:0000256" key="1">
    <source>
        <dbReference type="SAM" id="MobiDB-lite"/>
    </source>
</evidence>
<keyword evidence="2" id="KW-1133">Transmembrane helix</keyword>
<feature type="region of interest" description="Disordered" evidence="1">
    <location>
        <begin position="234"/>
        <end position="268"/>
    </location>
</feature>
<evidence type="ECO:0000256" key="2">
    <source>
        <dbReference type="SAM" id="Phobius"/>
    </source>
</evidence>
<evidence type="ECO:0008006" key="5">
    <source>
        <dbReference type="Google" id="ProtNLM"/>
    </source>
</evidence>
<feature type="transmembrane region" description="Helical" evidence="2">
    <location>
        <begin position="93"/>
        <end position="114"/>
    </location>
</feature>
<organism evidence="3 4">
    <name type="scientific">Cyclotella atomus</name>
    <dbReference type="NCBI Taxonomy" id="382360"/>
    <lineage>
        <taxon>Eukaryota</taxon>
        <taxon>Sar</taxon>
        <taxon>Stramenopiles</taxon>
        <taxon>Ochrophyta</taxon>
        <taxon>Bacillariophyta</taxon>
        <taxon>Coscinodiscophyceae</taxon>
        <taxon>Thalassiosirophycidae</taxon>
        <taxon>Stephanodiscales</taxon>
        <taxon>Stephanodiscaceae</taxon>
        <taxon>Cyclotella</taxon>
    </lineage>
</organism>
<protein>
    <recommendedName>
        <fullName evidence="5">ShKT domain-containing protein</fullName>
    </recommendedName>
</protein>
<dbReference type="EMBL" id="JALLPJ020001336">
    <property type="protein sequence ID" value="KAL3769137.1"/>
    <property type="molecule type" value="Genomic_DNA"/>
</dbReference>
<dbReference type="Proteomes" id="UP001530400">
    <property type="component" value="Unassembled WGS sequence"/>
</dbReference>
<name>A0ABD3MZI9_9STRA</name>
<evidence type="ECO:0000313" key="4">
    <source>
        <dbReference type="Proteomes" id="UP001530400"/>
    </source>
</evidence>
<feature type="region of interest" description="Disordered" evidence="1">
    <location>
        <begin position="166"/>
        <end position="214"/>
    </location>
</feature>
<feature type="compositionally biased region" description="Polar residues" evidence="1">
    <location>
        <begin position="234"/>
        <end position="248"/>
    </location>
</feature>
<evidence type="ECO:0000313" key="3">
    <source>
        <dbReference type="EMBL" id="KAL3769137.1"/>
    </source>
</evidence>